<name>A0AAV5GY64_9BASI</name>
<evidence type="ECO:0000313" key="4">
    <source>
        <dbReference type="Proteomes" id="UP001342314"/>
    </source>
</evidence>
<evidence type="ECO:0000256" key="1">
    <source>
        <dbReference type="SAM" id="MobiDB-lite"/>
    </source>
</evidence>
<feature type="region of interest" description="Disordered" evidence="1">
    <location>
        <begin position="1"/>
        <end position="78"/>
    </location>
</feature>
<reference evidence="3 4" key="1">
    <citation type="submission" date="2021-12" db="EMBL/GenBank/DDBJ databases">
        <title>High titer production of polyol ester of fatty acids by Rhodotorula paludigena BS15 towards product separation-free biomass refinery.</title>
        <authorList>
            <person name="Mano J."/>
            <person name="Ono H."/>
            <person name="Tanaka T."/>
            <person name="Naito K."/>
            <person name="Sushida H."/>
            <person name="Ike M."/>
            <person name="Tokuyasu K."/>
            <person name="Kitaoka M."/>
        </authorList>
    </citation>
    <scope>NUCLEOTIDE SEQUENCE [LARGE SCALE GENOMIC DNA]</scope>
    <source>
        <strain evidence="3 4">BS15</strain>
    </source>
</reference>
<proteinExistence type="predicted"/>
<protein>
    <submittedName>
        <fullName evidence="3">Uncharacterized protein</fullName>
    </submittedName>
</protein>
<dbReference type="Proteomes" id="UP001342314">
    <property type="component" value="Unassembled WGS sequence"/>
</dbReference>
<evidence type="ECO:0000313" key="3">
    <source>
        <dbReference type="EMBL" id="GJN94410.1"/>
    </source>
</evidence>
<organism evidence="3 4">
    <name type="scientific">Rhodotorula paludigena</name>
    <dbReference type="NCBI Taxonomy" id="86838"/>
    <lineage>
        <taxon>Eukaryota</taxon>
        <taxon>Fungi</taxon>
        <taxon>Dikarya</taxon>
        <taxon>Basidiomycota</taxon>
        <taxon>Pucciniomycotina</taxon>
        <taxon>Microbotryomycetes</taxon>
        <taxon>Sporidiobolales</taxon>
        <taxon>Sporidiobolaceae</taxon>
        <taxon>Rhodotorula</taxon>
    </lineage>
</organism>
<accession>A0AAV5GY64</accession>
<sequence length="151" mass="16054">MSYDQPRPYRPQQLSSPSSYDSLQAPPSVTTWSQSASYSGQSSPAASSERVDGVAARFGGPGTRGPHAAAGRPVDGRGQYVHAQQGPVVLQKREQHGRGPKDETIDMGGTGITAIKEDTQLTRKRVFLMCLCGAIVAVIVVLVVLGCKEML</sequence>
<evidence type="ECO:0000256" key="2">
    <source>
        <dbReference type="SAM" id="Phobius"/>
    </source>
</evidence>
<dbReference type="AlphaFoldDB" id="A0AAV5GY64"/>
<feature type="compositionally biased region" description="Low complexity" evidence="1">
    <location>
        <begin position="33"/>
        <end position="48"/>
    </location>
</feature>
<dbReference type="EMBL" id="BQKY01000017">
    <property type="protein sequence ID" value="GJN94410.1"/>
    <property type="molecule type" value="Genomic_DNA"/>
</dbReference>
<feature type="compositionally biased region" description="Polar residues" evidence="1">
    <location>
        <begin position="12"/>
        <end position="32"/>
    </location>
</feature>
<keyword evidence="2" id="KW-1133">Transmembrane helix</keyword>
<gene>
    <name evidence="3" type="ORF">Rhopal_007490-T1</name>
</gene>
<keyword evidence="2" id="KW-0472">Membrane</keyword>
<keyword evidence="4" id="KW-1185">Reference proteome</keyword>
<keyword evidence="2" id="KW-0812">Transmembrane</keyword>
<feature type="transmembrane region" description="Helical" evidence="2">
    <location>
        <begin position="126"/>
        <end position="145"/>
    </location>
</feature>
<comment type="caution">
    <text evidence="3">The sequence shown here is derived from an EMBL/GenBank/DDBJ whole genome shotgun (WGS) entry which is preliminary data.</text>
</comment>